<reference evidence="4" key="1">
    <citation type="submission" date="2023-07" db="EMBL/GenBank/DDBJ databases">
        <title>The carbon used by Thiothrix.</title>
        <authorList>
            <person name="Chen L."/>
        </authorList>
    </citation>
    <scope>NUCLEOTIDE SEQUENCE [LARGE SCALE GENOMIC DNA]</scope>
</reference>
<dbReference type="SMART" id="SM00278">
    <property type="entry name" value="HhH1"/>
    <property type="match status" value="2"/>
</dbReference>
<sequence length="181" mass="18930">MEQDLTAVKYVGPATAKRLAERGVATIGQLAAMPVGELAEVPGIGAGTAPLILASAQAILNPPALEDGVEEMLSADVVDIFAEDVEDTADQEAPVADMIEDDAGGLVSQEVLEAVIVAVAASPHAAKNTKKRAKKAKKAAKKAAKKTKKLEKETKKAIRKAEKKANKKAKKAAKKAKKNQE</sequence>
<protein>
    <submittedName>
        <fullName evidence="3">Helix-hairpin-helix domain-containing protein</fullName>
    </submittedName>
</protein>
<feature type="compositionally biased region" description="Basic residues" evidence="1">
    <location>
        <begin position="165"/>
        <end position="181"/>
    </location>
</feature>
<keyword evidence="4" id="KW-1185">Reference proteome</keyword>
<accession>A0ABU6CY65</accession>
<feature type="region of interest" description="Disordered" evidence="1">
    <location>
        <begin position="126"/>
        <end position="181"/>
    </location>
</feature>
<dbReference type="InterPro" id="IPR003583">
    <property type="entry name" value="Hlx-hairpin-Hlx_DNA-bd_motif"/>
</dbReference>
<feature type="domain" description="Helix-hairpin-helix DNA-binding motif class 1" evidence="2">
    <location>
        <begin position="3"/>
        <end position="22"/>
    </location>
</feature>
<dbReference type="Gene3D" id="1.10.150.20">
    <property type="entry name" value="5' to 3' exonuclease, C-terminal subdomain"/>
    <property type="match status" value="1"/>
</dbReference>
<organism evidence="3 4">
    <name type="scientific">Candidatus Thiothrix phosphatis</name>
    <dbReference type="NCBI Taxonomy" id="3112415"/>
    <lineage>
        <taxon>Bacteria</taxon>
        <taxon>Pseudomonadati</taxon>
        <taxon>Pseudomonadota</taxon>
        <taxon>Gammaproteobacteria</taxon>
        <taxon>Thiotrichales</taxon>
        <taxon>Thiotrichaceae</taxon>
        <taxon>Thiothrix</taxon>
    </lineage>
</organism>
<gene>
    <name evidence="3" type="ORF">VSS37_12300</name>
</gene>
<proteinExistence type="predicted"/>
<dbReference type="SUPFAM" id="SSF47794">
    <property type="entry name" value="Rad51 N-terminal domain-like"/>
    <property type="match status" value="1"/>
</dbReference>
<feature type="domain" description="Helix-hairpin-helix DNA-binding motif class 1" evidence="2">
    <location>
        <begin position="36"/>
        <end position="55"/>
    </location>
</feature>
<evidence type="ECO:0000256" key="1">
    <source>
        <dbReference type="SAM" id="MobiDB-lite"/>
    </source>
</evidence>
<dbReference type="RefSeq" id="WP_324695627.1">
    <property type="nucleotide sequence ID" value="NZ_JAYMYJ010000112.1"/>
</dbReference>
<evidence type="ECO:0000313" key="3">
    <source>
        <dbReference type="EMBL" id="MEB4591765.1"/>
    </source>
</evidence>
<evidence type="ECO:0000259" key="2">
    <source>
        <dbReference type="SMART" id="SM00278"/>
    </source>
</evidence>
<comment type="caution">
    <text evidence="3">The sequence shown here is derived from an EMBL/GenBank/DDBJ whole genome shotgun (WGS) entry which is preliminary data.</text>
</comment>
<feature type="compositionally biased region" description="Basic and acidic residues" evidence="1">
    <location>
        <begin position="150"/>
        <end position="164"/>
    </location>
</feature>
<dbReference type="Proteomes" id="UP001308005">
    <property type="component" value="Unassembled WGS sequence"/>
</dbReference>
<feature type="compositionally biased region" description="Basic residues" evidence="1">
    <location>
        <begin position="127"/>
        <end position="149"/>
    </location>
</feature>
<dbReference type="EMBL" id="JAYMYJ010000112">
    <property type="protein sequence ID" value="MEB4591765.1"/>
    <property type="molecule type" value="Genomic_DNA"/>
</dbReference>
<dbReference type="Pfam" id="PF14520">
    <property type="entry name" value="HHH_5"/>
    <property type="match status" value="1"/>
</dbReference>
<evidence type="ECO:0000313" key="4">
    <source>
        <dbReference type="Proteomes" id="UP001308005"/>
    </source>
</evidence>
<dbReference type="InterPro" id="IPR010995">
    <property type="entry name" value="DNA_repair_Rad51/TF_NusA_a-hlx"/>
</dbReference>
<name>A0ABU6CY65_9GAMM</name>